<organism evidence="10 11">
    <name type="scientific">Escallonia herrerae</name>
    <dbReference type="NCBI Taxonomy" id="1293975"/>
    <lineage>
        <taxon>Eukaryota</taxon>
        <taxon>Viridiplantae</taxon>
        <taxon>Streptophyta</taxon>
        <taxon>Embryophyta</taxon>
        <taxon>Tracheophyta</taxon>
        <taxon>Spermatophyta</taxon>
        <taxon>Magnoliopsida</taxon>
        <taxon>eudicotyledons</taxon>
        <taxon>Gunneridae</taxon>
        <taxon>Pentapetalae</taxon>
        <taxon>asterids</taxon>
        <taxon>campanulids</taxon>
        <taxon>Escalloniales</taxon>
        <taxon>Escalloniaceae</taxon>
        <taxon>Escallonia</taxon>
    </lineage>
</organism>
<evidence type="ECO:0000256" key="3">
    <source>
        <dbReference type="ARBA" id="ARBA00023125"/>
    </source>
</evidence>
<sequence length="514" mass="57531">MRMRRLNNLTQSKHDHEPDDEEVTKEETEEGYEKGPRSASTRSSDDDETRPCSVEDSLTLSQLYRHHGTSPSAPMPSTPFPASEGRSNKSQVKKGKPGKKKKPSSSKLQSQEVATSNGPKPQNSPGQAKSPAMILAEEIQSSLRSQFPSFTRLMVRSHVSSCFWMGLPKLFSKSHLPRTNTTLILEDETGEQFDLKYIAEKTGLSGGWRKFAVRHNLLEGDALVFHMVRPNKFKNGKAINSGRTGVLVYYLFASLLVLTVSLLPFQTCSFKERTATSSKTKKRKPLKSLPLTVCQKKKRTGLSRSVPQLARQVEQSGNDSEGISSKVVAVSDFSGPAFLFEDVKRFEDFHLQINGLCIDSELPEHIRMKYYELCRHRNEFLHVGLIPGLYSKLVAGIIGETVNIADAIRACKLTTFLSEFAVWEKSLKSFELLGMNVEFLPNRIGRLLSIAIDSKGVSGALREAKSEQTRIVNEIKNLEAKVLELKGASEEFDTLQSKVEEYELKFQEEANAPR</sequence>
<accession>A0AA88W272</accession>
<evidence type="ECO:0000256" key="8">
    <source>
        <dbReference type="SAM" id="Phobius"/>
    </source>
</evidence>
<feature type="compositionally biased region" description="Basic residues" evidence="7">
    <location>
        <begin position="91"/>
        <end position="104"/>
    </location>
</feature>
<keyword evidence="3" id="KW-0238">DNA-binding</keyword>
<evidence type="ECO:0000313" key="10">
    <source>
        <dbReference type="EMBL" id="KAK3015770.1"/>
    </source>
</evidence>
<gene>
    <name evidence="10" type="ORF">RJ639_005425</name>
</gene>
<keyword evidence="6" id="KW-0175">Coiled coil</keyword>
<name>A0AA88W272_9ASTE</name>
<dbReference type="PANTHER" id="PTHR31391">
    <property type="entry name" value="B3 DOMAIN-CONTAINING PROTEIN OS11G0197600-RELATED"/>
    <property type="match status" value="1"/>
</dbReference>
<evidence type="ECO:0000256" key="4">
    <source>
        <dbReference type="ARBA" id="ARBA00023163"/>
    </source>
</evidence>
<dbReference type="Pfam" id="PF02362">
    <property type="entry name" value="B3"/>
    <property type="match status" value="1"/>
</dbReference>
<keyword evidence="11" id="KW-1185">Reference proteome</keyword>
<comment type="subcellular location">
    <subcellularLocation>
        <location evidence="1">Nucleus</location>
    </subcellularLocation>
</comment>
<feature type="coiled-coil region" evidence="6">
    <location>
        <begin position="461"/>
        <end position="512"/>
    </location>
</feature>
<comment type="caution">
    <text evidence="10">The sequence shown here is derived from an EMBL/GenBank/DDBJ whole genome shotgun (WGS) entry which is preliminary data.</text>
</comment>
<feature type="compositionally biased region" description="Polar residues" evidence="7">
    <location>
        <begin position="108"/>
        <end position="127"/>
    </location>
</feature>
<keyword evidence="8" id="KW-0812">Transmembrane</keyword>
<dbReference type="PROSITE" id="PS50863">
    <property type="entry name" value="B3"/>
    <property type="match status" value="1"/>
</dbReference>
<dbReference type="InterPro" id="IPR003340">
    <property type="entry name" value="B3_DNA-bd"/>
</dbReference>
<keyword evidence="8" id="KW-1133">Transmembrane helix</keyword>
<keyword evidence="4" id="KW-0804">Transcription</keyword>
<evidence type="ECO:0000256" key="1">
    <source>
        <dbReference type="ARBA" id="ARBA00004123"/>
    </source>
</evidence>
<dbReference type="PANTHER" id="PTHR31391:SF135">
    <property type="entry name" value="B3 DOMAIN-CONTAINING PROTEIN OS01G0234100-LIKE ISOFORM X1"/>
    <property type="match status" value="1"/>
</dbReference>
<dbReference type="Proteomes" id="UP001188597">
    <property type="component" value="Unassembled WGS sequence"/>
</dbReference>
<dbReference type="Gene3D" id="2.40.330.10">
    <property type="entry name" value="DNA-binding pseudobarrel domain"/>
    <property type="match status" value="1"/>
</dbReference>
<dbReference type="GO" id="GO:0003677">
    <property type="term" value="F:DNA binding"/>
    <property type="evidence" value="ECO:0007669"/>
    <property type="project" value="UniProtKB-KW"/>
</dbReference>
<dbReference type="EMBL" id="JAVXUP010001118">
    <property type="protein sequence ID" value="KAK3015770.1"/>
    <property type="molecule type" value="Genomic_DNA"/>
</dbReference>
<feature type="transmembrane region" description="Helical" evidence="8">
    <location>
        <begin position="247"/>
        <end position="265"/>
    </location>
</feature>
<feature type="compositionally biased region" description="Acidic residues" evidence="7">
    <location>
        <begin position="18"/>
        <end position="30"/>
    </location>
</feature>
<evidence type="ECO:0000256" key="2">
    <source>
        <dbReference type="ARBA" id="ARBA00023015"/>
    </source>
</evidence>
<evidence type="ECO:0000313" key="11">
    <source>
        <dbReference type="Proteomes" id="UP001188597"/>
    </source>
</evidence>
<keyword evidence="2" id="KW-0805">Transcription regulation</keyword>
<feature type="domain" description="TF-B3" evidence="9">
    <location>
        <begin position="150"/>
        <end position="241"/>
    </location>
</feature>
<keyword evidence="5" id="KW-0539">Nucleus</keyword>
<dbReference type="SUPFAM" id="SSF101936">
    <property type="entry name" value="DNA-binding pseudobarrel domain"/>
    <property type="match status" value="1"/>
</dbReference>
<feature type="region of interest" description="Disordered" evidence="7">
    <location>
        <begin position="1"/>
        <end position="131"/>
    </location>
</feature>
<dbReference type="InterPro" id="IPR015300">
    <property type="entry name" value="DNA-bd_pseudobarrel_sf"/>
</dbReference>
<dbReference type="SMART" id="SM01019">
    <property type="entry name" value="B3"/>
    <property type="match status" value="1"/>
</dbReference>
<reference evidence="10" key="1">
    <citation type="submission" date="2022-12" db="EMBL/GenBank/DDBJ databases">
        <title>Draft genome assemblies for two species of Escallonia (Escalloniales).</title>
        <authorList>
            <person name="Chanderbali A."/>
            <person name="Dervinis C."/>
            <person name="Anghel I."/>
            <person name="Soltis D."/>
            <person name="Soltis P."/>
            <person name="Zapata F."/>
        </authorList>
    </citation>
    <scope>NUCLEOTIDE SEQUENCE</scope>
    <source>
        <strain evidence="10">UCBG64.0493</strain>
        <tissue evidence="10">Leaf</tissue>
    </source>
</reference>
<evidence type="ECO:0000256" key="6">
    <source>
        <dbReference type="SAM" id="Coils"/>
    </source>
</evidence>
<evidence type="ECO:0000256" key="5">
    <source>
        <dbReference type="ARBA" id="ARBA00023242"/>
    </source>
</evidence>
<dbReference type="AlphaFoldDB" id="A0AA88W272"/>
<evidence type="ECO:0000256" key="7">
    <source>
        <dbReference type="SAM" id="MobiDB-lite"/>
    </source>
</evidence>
<dbReference type="InterPro" id="IPR044837">
    <property type="entry name" value="REM16-like"/>
</dbReference>
<evidence type="ECO:0000259" key="9">
    <source>
        <dbReference type="PROSITE" id="PS50863"/>
    </source>
</evidence>
<keyword evidence="8" id="KW-0472">Membrane</keyword>
<proteinExistence type="predicted"/>
<protein>
    <recommendedName>
        <fullName evidence="9">TF-B3 domain-containing protein</fullName>
    </recommendedName>
</protein>
<dbReference type="CDD" id="cd10017">
    <property type="entry name" value="B3_DNA"/>
    <property type="match status" value="1"/>
</dbReference>
<dbReference type="GO" id="GO:0005634">
    <property type="term" value="C:nucleus"/>
    <property type="evidence" value="ECO:0007669"/>
    <property type="project" value="UniProtKB-SubCell"/>
</dbReference>